<dbReference type="PANTHER" id="PTHR10799">
    <property type="entry name" value="SNF2/RAD54 HELICASE FAMILY"/>
    <property type="match status" value="1"/>
</dbReference>
<reference evidence="4" key="1">
    <citation type="submission" date="2017-02" db="UniProtKB">
        <authorList>
            <consortium name="WormBaseParasite"/>
        </authorList>
    </citation>
    <scope>IDENTIFICATION</scope>
</reference>
<gene>
    <name evidence="2" type="ORF">EVEC_LOCUS10417</name>
</gene>
<name>A0A0N4VJS1_ENTVE</name>
<dbReference type="AlphaFoldDB" id="A0A0N4VJS1"/>
<proteinExistence type="predicted"/>
<evidence type="ECO:0000256" key="1">
    <source>
        <dbReference type="SAM" id="MobiDB-lite"/>
    </source>
</evidence>
<evidence type="ECO:0000313" key="2">
    <source>
        <dbReference type="EMBL" id="VDD95666.1"/>
    </source>
</evidence>
<organism evidence="4">
    <name type="scientific">Enterobius vermicularis</name>
    <name type="common">Human pinworm</name>
    <dbReference type="NCBI Taxonomy" id="51028"/>
    <lineage>
        <taxon>Eukaryota</taxon>
        <taxon>Metazoa</taxon>
        <taxon>Ecdysozoa</taxon>
        <taxon>Nematoda</taxon>
        <taxon>Chromadorea</taxon>
        <taxon>Rhabditida</taxon>
        <taxon>Spirurina</taxon>
        <taxon>Oxyuridomorpha</taxon>
        <taxon>Oxyuroidea</taxon>
        <taxon>Oxyuridae</taxon>
        <taxon>Enterobius</taxon>
    </lineage>
</organism>
<accession>A0A0N4VJS1</accession>
<keyword evidence="3" id="KW-1185">Reference proteome</keyword>
<reference evidence="2 3" key="2">
    <citation type="submission" date="2018-10" db="EMBL/GenBank/DDBJ databases">
        <authorList>
            <consortium name="Pathogen Informatics"/>
        </authorList>
    </citation>
    <scope>NUCLEOTIDE SEQUENCE [LARGE SCALE GENOMIC DNA]</scope>
</reference>
<dbReference type="STRING" id="51028.A0A0N4VJS1"/>
<dbReference type="OrthoDB" id="5872535at2759"/>
<sequence>MSAGQKGEVNSKVKLEAAPSDDAVEGNPKAFFRLKDEELDSENVDEEEQEQEQEDEHVEDEGEEVSNQDQFEKDSYKRFEMLLKKTENFSHCLSAGDIAAMAPSSPGKRGRQRQHSRPSGSGTDGDHRHRKTEKEEDEELIRLAKRNETLIRFEKTPFFVENGEMRDYQIRGLNWLISLEHNGINGILADEMVSIRP</sequence>
<dbReference type="WBParaSite" id="EVEC_0001109201-mRNA-1">
    <property type="protein sequence ID" value="EVEC_0001109201-mRNA-1"/>
    <property type="gene ID" value="EVEC_0001109201"/>
</dbReference>
<dbReference type="EMBL" id="UXUI01010833">
    <property type="protein sequence ID" value="VDD95666.1"/>
    <property type="molecule type" value="Genomic_DNA"/>
</dbReference>
<dbReference type="InterPro" id="IPR038718">
    <property type="entry name" value="SNF2-like_sf"/>
</dbReference>
<protein>
    <submittedName>
        <fullName evidence="2 4">Uncharacterized protein</fullName>
    </submittedName>
</protein>
<feature type="region of interest" description="Disordered" evidence="1">
    <location>
        <begin position="99"/>
        <end position="138"/>
    </location>
</feature>
<evidence type="ECO:0000313" key="4">
    <source>
        <dbReference type="WBParaSite" id="EVEC_0001109201-mRNA-1"/>
    </source>
</evidence>
<dbReference type="Proteomes" id="UP000274131">
    <property type="component" value="Unassembled WGS sequence"/>
</dbReference>
<feature type="region of interest" description="Disordered" evidence="1">
    <location>
        <begin position="1"/>
        <end position="73"/>
    </location>
</feature>
<feature type="compositionally biased region" description="Acidic residues" evidence="1">
    <location>
        <begin position="37"/>
        <end position="66"/>
    </location>
</feature>
<dbReference type="Gene3D" id="3.40.50.10810">
    <property type="entry name" value="Tandem AAA-ATPase domain"/>
    <property type="match status" value="1"/>
</dbReference>
<evidence type="ECO:0000313" key="3">
    <source>
        <dbReference type="Proteomes" id="UP000274131"/>
    </source>
</evidence>